<dbReference type="RefSeq" id="WP_274359662.1">
    <property type="nucleotide sequence ID" value="NZ_CP118101.1"/>
</dbReference>
<evidence type="ECO:0000313" key="2">
    <source>
        <dbReference type="Proteomes" id="UP001220962"/>
    </source>
</evidence>
<organism evidence="1 2">
    <name type="scientific">Paenibacillus urinalis</name>
    <dbReference type="NCBI Taxonomy" id="521520"/>
    <lineage>
        <taxon>Bacteria</taxon>
        <taxon>Bacillati</taxon>
        <taxon>Bacillota</taxon>
        <taxon>Bacilli</taxon>
        <taxon>Bacillales</taxon>
        <taxon>Paenibacillaceae</taxon>
        <taxon>Paenibacillus</taxon>
    </lineage>
</organism>
<dbReference type="AlphaFoldDB" id="A0AAX3N1Q6"/>
<evidence type="ECO:0000313" key="1">
    <source>
        <dbReference type="EMBL" id="WDH83781.1"/>
    </source>
</evidence>
<dbReference type="Proteomes" id="UP001220962">
    <property type="component" value="Chromosome"/>
</dbReference>
<reference evidence="1" key="1">
    <citation type="submission" date="2023-02" db="EMBL/GenBank/DDBJ databases">
        <title>Pathogen: clinical or host-associated sample.</title>
        <authorList>
            <person name="Hergert J."/>
            <person name="Casey R."/>
            <person name="Wagner J."/>
            <person name="Young E.L."/>
            <person name="Oakeson K.F."/>
        </authorList>
    </citation>
    <scope>NUCLEOTIDE SEQUENCE</scope>
    <source>
        <strain evidence="1">2022CK-00830</strain>
    </source>
</reference>
<dbReference type="EMBL" id="CP118101">
    <property type="protein sequence ID" value="WDH83781.1"/>
    <property type="molecule type" value="Genomic_DNA"/>
</dbReference>
<name>A0AAX3N1Q6_9BACL</name>
<proteinExistence type="predicted"/>
<accession>A0AAX3N1Q6</accession>
<gene>
    <name evidence="1" type="ORF">PUW23_06015</name>
</gene>
<protein>
    <submittedName>
        <fullName evidence="1">Uncharacterized protein</fullName>
    </submittedName>
</protein>
<sequence>MKQVSSQGINASMYIHKYEEQVINSRSRPIVILGLNQKTIHFLSDLIIPPVPELLVGLELEGQKNNVIHLDCTLQWKQELGSFTLYYAKLHIHEEHRLYIYGQLNQMIYQLQYPVHSYFQKQLEAWTVIEDIPYPYSRINTQA</sequence>